<dbReference type="PANTHER" id="PTHR44924">
    <property type="entry name" value="DNAJ SUBFAMILY A MEMBER 2"/>
    <property type="match status" value="1"/>
</dbReference>
<sequence>MIIADACKILNLTSPFSLRELKKAYYNEALKNHPDKNPGNPDSKERFQNILESYEFLSSYVDNNEDNATKQDISYEGILRNFIYYAGGDKSAKIESILHMITQKCSTFSKNILNSLDKKTLLTIYDYMTKYSDVIDINPEILKMLKDLVHDKINKDTVYILNPTIYDLFGENVYKLEASKTYYVPLWHEEIEFEAEEENCSIIVKCVPELPDHIYVDHHNNININISVCLSGLLLRDSISVDAGDKVFHIPVKKLFIKPIQSYVYRQAGIPRINSGDIYNCEDIGDVVIHIALT</sequence>
<dbReference type="SMART" id="SM00271">
    <property type="entry name" value="DnaJ"/>
    <property type="match status" value="1"/>
</dbReference>
<dbReference type="PROSITE" id="PS50076">
    <property type="entry name" value="DNAJ_2"/>
    <property type="match status" value="1"/>
</dbReference>
<protein>
    <recommendedName>
        <fullName evidence="1">J domain-containing protein</fullName>
    </recommendedName>
</protein>
<dbReference type="InterPro" id="IPR036869">
    <property type="entry name" value="J_dom_sf"/>
</dbReference>
<feature type="domain" description="J" evidence="1">
    <location>
        <begin position="5"/>
        <end position="77"/>
    </location>
</feature>
<dbReference type="PANTHER" id="PTHR44924:SF1">
    <property type="entry name" value="DNAJ SUBFAMILY A MEMBER 2"/>
    <property type="match status" value="1"/>
</dbReference>
<organism evidence="2">
    <name type="scientific">viral metagenome</name>
    <dbReference type="NCBI Taxonomy" id="1070528"/>
    <lineage>
        <taxon>unclassified sequences</taxon>
        <taxon>metagenomes</taxon>
        <taxon>organismal metagenomes</taxon>
    </lineage>
</organism>
<proteinExistence type="predicted"/>
<name>A0A6C0BZB8_9ZZZZ</name>
<evidence type="ECO:0000259" key="1">
    <source>
        <dbReference type="PROSITE" id="PS50076"/>
    </source>
</evidence>
<accession>A0A6C0BZB8</accession>
<dbReference type="CDD" id="cd06257">
    <property type="entry name" value="DnaJ"/>
    <property type="match status" value="1"/>
</dbReference>
<dbReference type="PRINTS" id="PR00625">
    <property type="entry name" value="JDOMAIN"/>
</dbReference>
<dbReference type="EMBL" id="MN739278">
    <property type="protein sequence ID" value="QHS96728.1"/>
    <property type="molecule type" value="Genomic_DNA"/>
</dbReference>
<dbReference type="Pfam" id="PF00226">
    <property type="entry name" value="DnaJ"/>
    <property type="match status" value="1"/>
</dbReference>
<dbReference type="InterPro" id="IPR001623">
    <property type="entry name" value="DnaJ_domain"/>
</dbReference>
<dbReference type="SUPFAM" id="SSF46565">
    <property type="entry name" value="Chaperone J-domain"/>
    <property type="match status" value="1"/>
</dbReference>
<evidence type="ECO:0000313" key="2">
    <source>
        <dbReference type="EMBL" id="QHS96728.1"/>
    </source>
</evidence>
<dbReference type="AlphaFoldDB" id="A0A6C0BZB8"/>
<reference evidence="2" key="1">
    <citation type="journal article" date="2020" name="Nature">
        <title>Giant virus diversity and host interactions through global metagenomics.</title>
        <authorList>
            <person name="Schulz F."/>
            <person name="Roux S."/>
            <person name="Paez-Espino D."/>
            <person name="Jungbluth S."/>
            <person name="Walsh D.A."/>
            <person name="Denef V.J."/>
            <person name="McMahon K.D."/>
            <person name="Konstantinidis K.T."/>
            <person name="Eloe-Fadrosh E.A."/>
            <person name="Kyrpides N.C."/>
            <person name="Woyke T."/>
        </authorList>
    </citation>
    <scope>NUCLEOTIDE SEQUENCE</scope>
    <source>
        <strain evidence="2">GVMAG-M-3300020166-5</strain>
    </source>
</reference>
<dbReference type="Gene3D" id="1.10.287.110">
    <property type="entry name" value="DnaJ domain"/>
    <property type="match status" value="1"/>
</dbReference>